<feature type="transmembrane region" description="Helical" evidence="1">
    <location>
        <begin position="82"/>
        <end position="103"/>
    </location>
</feature>
<dbReference type="Pfam" id="PF07963">
    <property type="entry name" value="N_methyl"/>
    <property type="match status" value="1"/>
</dbReference>
<protein>
    <submittedName>
        <fullName evidence="3">DUF1559 domain-containing protein</fullName>
    </submittedName>
</protein>
<sequence>MCLPTSRSARAARGTLSIHGSACVRFPRPSSRSSVFPRITKSRDAFAPRPDRVSLLPLLCRRSYVFSHPLSARRAGRRGFTLIELLVVIAIIAILIGLLLPAVQKVREAAARMSCANNLKQLALACHNHHDTLGYFPQGGDRYYSARLGSNGSYATASATQATSQTWGWGYQILPYIEQDNLWRNATDATVKGTALKMFSCPSRRAPTIYNGGMLSDYVANGGTTGENVEPHNGVVVRFNAGVIQLQTIADGTSNTIVFAEKFVSKDVYTGGMWGDNTGYYSGWGWDSVRFLTNPPAQDIVTTDWGSYGHRYGSAHSSGFQSAFCDGSVRNVRYGVTTSALQAACNRADGQVFSLNDL</sequence>
<name>A0A2Z3H9W6_9BACT</name>
<keyword evidence="1" id="KW-0472">Membrane</keyword>
<dbReference type="NCBIfam" id="TIGR02532">
    <property type="entry name" value="IV_pilin_GFxxxE"/>
    <property type="match status" value="1"/>
</dbReference>
<dbReference type="OrthoDB" id="255848at2"/>
<dbReference type="SUPFAM" id="SSF54523">
    <property type="entry name" value="Pili subunits"/>
    <property type="match status" value="1"/>
</dbReference>
<dbReference type="InterPro" id="IPR011453">
    <property type="entry name" value="DUF1559"/>
</dbReference>
<keyword evidence="1" id="KW-0812">Transmembrane</keyword>
<dbReference type="InterPro" id="IPR027558">
    <property type="entry name" value="Pre_pil_HX9DG_C"/>
</dbReference>
<evidence type="ECO:0000313" key="3">
    <source>
        <dbReference type="EMBL" id="AWM37890.1"/>
    </source>
</evidence>
<dbReference type="Gene3D" id="3.30.700.10">
    <property type="entry name" value="Glycoprotein, Type 4 Pilin"/>
    <property type="match status" value="1"/>
</dbReference>
<dbReference type="InterPro" id="IPR045584">
    <property type="entry name" value="Pilin-like"/>
</dbReference>
<keyword evidence="4" id="KW-1185">Reference proteome</keyword>
<gene>
    <name evidence="3" type="ORF">C1280_13400</name>
</gene>
<feature type="domain" description="DUF1559" evidence="2">
    <location>
        <begin position="104"/>
        <end position="333"/>
    </location>
</feature>
<dbReference type="EMBL" id="CP025958">
    <property type="protein sequence ID" value="AWM37890.1"/>
    <property type="molecule type" value="Genomic_DNA"/>
</dbReference>
<reference evidence="3 4" key="1">
    <citation type="submission" date="2018-01" db="EMBL/GenBank/DDBJ databases">
        <title>G. obscuriglobus.</title>
        <authorList>
            <person name="Franke J."/>
            <person name="Blomberg W."/>
            <person name="Selmecki A."/>
        </authorList>
    </citation>
    <scope>NUCLEOTIDE SEQUENCE [LARGE SCALE GENOMIC DNA]</scope>
    <source>
        <strain evidence="3 4">DSM 5831</strain>
    </source>
</reference>
<dbReference type="Pfam" id="PF07596">
    <property type="entry name" value="SBP_bac_10"/>
    <property type="match status" value="1"/>
</dbReference>
<dbReference type="InterPro" id="IPR012902">
    <property type="entry name" value="N_methyl_site"/>
</dbReference>
<dbReference type="PANTHER" id="PTHR30093">
    <property type="entry name" value="GENERAL SECRETION PATHWAY PROTEIN G"/>
    <property type="match status" value="1"/>
</dbReference>
<accession>A0A2Z3H9W6</accession>
<dbReference type="Proteomes" id="UP000245802">
    <property type="component" value="Chromosome"/>
</dbReference>
<evidence type="ECO:0000259" key="2">
    <source>
        <dbReference type="Pfam" id="PF07596"/>
    </source>
</evidence>
<organism evidence="3 4">
    <name type="scientific">Gemmata obscuriglobus</name>
    <dbReference type="NCBI Taxonomy" id="114"/>
    <lineage>
        <taxon>Bacteria</taxon>
        <taxon>Pseudomonadati</taxon>
        <taxon>Planctomycetota</taxon>
        <taxon>Planctomycetia</taxon>
        <taxon>Gemmatales</taxon>
        <taxon>Gemmataceae</taxon>
        <taxon>Gemmata</taxon>
    </lineage>
</organism>
<dbReference type="KEGG" id="gog:C1280_13400"/>
<evidence type="ECO:0000313" key="4">
    <source>
        <dbReference type="Proteomes" id="UP000245802"/>
    </source>
</evidence>
<evidence type="ECO:0000256" key="1">
    <source>
        <dbReference type="SAM" id="Phobius"/>
    </source>
</evidence>
<dbReference type="PROSITE" id="PS00409">
    <property type="entry name" value="PROKAR_NTER_METHYL"/>
    <property type="match status" value="1"/>
</dbReference>
<dbReference type="AlphaFoldDB" id="A0A2Z3H9W6"/>
<dbReference type="NCBIfam" id="TIGR04294">
    <property type="entry name" value="pre_pil_HX9DG"/>
    <property type="match status" value="1"/>
</dbReference>
<proteinExistence type="predicted"/>
<keyword evidence="1" id="KW-1133">Transmembrane helix</keyword>
<dbReference type="PANTHER" id="PTHR30093:SF2">
    <property type="entry name" value="TYPE II SECRETION SYSTEM PROTEIN H"/>
    <property type="match status" value="1"/>
</dbReference>